<dbReference type="SUPFAM" id="SSF54928">
    <property type="entry name" value="RNA-binding domain, RBD"/>
    <property type="match status" value="1"/>
</dbReference>
<dbReference type="PANTHER" id="PTHR12311:SF7">
    <property type="entry name" value="ACTIVATOR OF BASAL TRANSCRIPTION 1"/>
    <property type="match status" value="1"/>
</dbReference>
<comment type="similarity">
    <text evidence="2">Belongs to the ESF2/ABP1 family.</text>
</comment>
<dbReference type="GO" id="GO:0005730">
    <property type="term" value="C:nucleolus"/>
    <property type="evidence" value="ECO:0007669"/>
    <property type="project" value="UniProtKB-SubCell"/>
</dbReference>
<evidence type="ECO:0000256" key="3">
    <source>
        <dbReference type="ARBA" id="ARBA00022884"/>
    </source>
</evidence>
<evidence type="ECO:0000256" key="4">
    <source>
        <dbReference type="ARBA" id="ARBA00023242"/>
    </source>
</evidence>
<dbReference type="GO" id="GO:0003723">
    <property type="term" value="F:RNA binding"/>
    <property type="evidence" value="ECO:0007669"/>
    <property type="project" value="UniProtKB-KW"/>
</dbReference>
<evidence type="ECO:0000256" key="1">
    <source>
        <dbReference type="ARBA" id="ARBA00004604"/>
    </source>
</evidence>
<evidence type="ECO:0008006" key="8">
    <source>
        <dbReference type="Google" id="ProtNLM"/>
    </source>
</evidence>
<dbReference type="GO" id="GO:0000472">
    <property type="term" value="P:endonucleolytic cleavage to generate mature 5'-end of SSU-rRNA from (SSU-rRNA, 5.8S rRNA, LSU-rRNA)"/>
    <property type="evidence" value="ECO:0007669"/>
    <property type="project" value="TreeGrafter"/>
</dbReference>
<organism evidence="6 7">
    <name type="scientific">Pelagomonas calceolata</name>
    <dbReference type="NCBI Taxonomy" id="35677"/>
    <lineage>
        <taxon>Eukaryota</taxon>
        <taxon>Sar</taxon>
        <taxon>Stramenopiles</taxon>
        <taxon>Ochrophyta</taxon>
        <taxon>Pelagophyceae</taxon>
        <taxon>Pelagomonadales</taxon>
        <taxon>Pelagomonadaceae</taxon>
        <taxon>Pelagomonas</taxon>
    </lineage>
</organism>
<proteinExistence type="inferred from homology"/>
<evidence type="ECO:0000256" key="5">
    <source>
        <dbReference type="SAM" id="Coils"/>
    </source>
</evidence>
<reference evidence="6" key="1">
    <citation type="submission" date="2021-11" db="EMBL/GenBank/DDBJ databases">
        <authorList>
            <consortium name="Genoscope - CEA"/>
            <person name="William W."/>
        </authorList>
    </citation>
    <scope>NUCLEOTIDE SEQUENCE</scope>
</reference>
<dbReference type="EMBL" id="CAKKNE010000002">
    <property type="protein sequence ID" value="CAH0368545.1"/>
    <property type="molecule type" value="Genomic_DNA"/>
</dbReference>
<dbReference type="Gene3D" id="3.30.70.330">
    <property type="match status" value="1"/>
</dbReference>
<dbReference type="Proteomes" id="UP000789595">
    <property type="component" value="Unassembled WGS sequence"/>
</dbReference>
<dbReference type="InterPro" id="IPR039119">
    <property type="entry name" value="ABT1/Esf2"/>
</dbReference>
<evidence type="ECO:0000313" key="6">
    <source>
        <dbReference type="EMBL" id="CAH0368545.1"/>
    </source>
</evidence>
<keyword evidence="7" id="KW-1185">Reference proteome</keyword>
<name>A0A8J2WWG2_9STRA</name>
<keyword evidence="5" id="KW-0175">Coiled coil</keyword>
<dbReference type="CDD" id="cd12263">
    <property type="entry name" value="RRM_ABT1_like"/>
    <property type="match status" value="1"/>
</dbReference>
<accession>A0A8J2WWG2</accession>
<feature type="coiled-coil region" evidence="5">
    <location>
        <begin position="108"/>
        <end position="157"/>
    </location>
</feature>
<dbReference type="AlphaFoldDB" id="A0A8J2WWG2"/>
<dbReference type="GO" id="GO:0000480">
    <property type="term" value="P:endonucleolytic cleavage in 5'-ETS of tricistronic rRNA transcript (SSU-rRNA, 5.8S rRNA, LSU-rRNA)"/>
    <property type="evidence" value="ECO:0007669"/>
    <property type="project" value="TreeGrafter"/>
</dbReference>
<keyword evidence="3" id="KW-0694">RNA-binding</keyword>
<dbReference type="InterPro" id="IPR012677">
    <property type="entry name" value="Nucleotide-bd_a/b_plait_sf"/>
</dbReference>
<sequence>MTRGVVYLSRIPPHLRPGKVRRLLEQHGEITNLYLAAANKTREDKKKYGRGKRFVEGWVEFAEKKIAKRVAASLNGERMGRGSRDRHADDLWSMKYLRGFEWRHLTEKQAYDRKVEESRQRLADAAAKREVGEFQALVDERDRNNAMEKRKRRKLEQ</sequence>
<keyword evidence="4" id="KW-0539">Nucleus</keyword>
<gene>
    <name evidence="6" type="ORF">PECAL_2P16130</name>
</gene>
<dbReference type="InterPro" id="IPR034353">
    <property type="entry name" value="ABT1/ESF2_RRM"/>
</dbReference>
<comment type="caution">
    <text evidence="6">The sequence shown here is derived from an EMBL/GenBank/DDBJ whole genome shotgun (WGS) entry which is preliminary data.</text>
</comment>
<dbReference type="GO" id="GO:0034462">
    <property type="term" value="P:small-subunit processome assembly"/>
    <property type="evidence" value="ECO:0007669"/>
    <property type="project" value="TreeGrafter"/>
</dbReference>
<evidence type="ECO:0000313" key="7">
    <source>
        <dbReference type="Proteomes" id="UP000789595"/>
    </source>
</evidence>
<dbReference type="GO" id="GO:0000447">
    <property type="term" value="P:endonucleolytic cleavage in ITS1 to separate SSU-rRNA from 5.8S rRNA and LSU-rRNA from tricistronic rRNA transcript (SSU-rRNA, 5.8S rRNA, LSU-rRNA)"/>
    <property type="evidence" value="ECO:0007669"/>
    <property type="project" value="TreeGrafter"/>
</dbReference>
<comment type="subcellular location">
    <subcellularLocation>
        <location evidence="1">Nucleus</location>
        <location evidence="1">Nucleolus</location>
    </subcellularLocation>
</comment>
<dbReference type="InterPro" id="IPR035979">
    <property type="entry name" value="RBD_domain_sf"/>
</dbReference>
<evidence type="ECO:0000256" key="2">
    <source>
        <dbReference type="ARBA" id="ARBA00005819"/>
    </source>
</evidence>
<dbReference type="PANTHER" id="PTHR12311">
    <property type="entry name" value="ACTIVATOR OF BASAL TRANSCRIPTION 1"/>
    <property type="match status" value="1"/>
</dbReference>
<protein>
    <recommendedName>
        <fullName evidence="8">RRM domain-containing protein</fullName>
    </recommendedName>
</protein>
<dbReference type="OrthoDB" id="287393at2759"/>